<protein>
    <recommendedName>
        <fullName evidence="6">Bifunctional ligase/repressor BirA</fullName>
    </recommendedName>
    <alternativeName>
        <fullName evidence="6">Biotin operon repressor</fullName>
    </alternativeName>
    <alternativeName>
        <fullName evidence="6">Biotin--[acetyl-CoA-carboxylase] ligase</fullName>
        <ecNumber evidence="6">6.3.4.15</ecNumber>
    </alternativeName>
    <alternativeName>
        <fullName evidence="6">Biotin--protein ligase</fullName>
    </alternativeName>
    <alternativeName>
        <fullName evidence="6">Biotin-[acetyl-CoA carboxylase] synthetase</fullName>
    </alternativeName>
</protein>
<dbReference type="HAMAP" id="MF_00978">
    <property type="entry name" value="Bifunct_BirA"/>
    <property type="match status" value="1"/>
</dbReference>
<evidence type="ECO:0000256" key="5">
    <source>
        <dbReference type="ARBA" id="ARBA00047846"/>
    </source>
</evidence>
<feature type="binding site" evidence="6">
    <location>
        <position position="190"/>
    </location>
    <ligand>
        <name>biotin</name>
        <dbReference type="ChEBI" id="CHEBI:57586"/>
    </ligand>
</feature>
<evidence type="ECO:0000256" key="4">
    <source>
        <dbReference type="ARBA" id="ARBA00023267"/>
    </source>
</evidence>
<dbReference type="SUPFAM" id="SSF50037">
    <property type="entry name" value="C-terminal domain of transcriptional repressors"/>
    <property type="match status" value="1"/>
</dbReference>
<comment type="similarity">
    <text evidence="6">Belongs to the biotin--protein ligase family.</text>
</comment>
<keyword evidence="3 6" id="KW-0067">ATP-binding</keyword>
<feature type="binding site" evidence="6">
    <location>
        <begin position="96"/>
        <end position="98"/>
    </location>
    <ligand>
        <name>biotin</name>
        <dbReference type="ChEBI" id="CHEBI:57586"/>
    </ligand>
</feature>
<dbReference type="InterPro" id="IPR008988">
    <property type="entry name" value="Transcriptional_repressor_C"/>
</dbReference>
<feature type="binding site" evidence="6">
    <location>
        <begin position="124"/>
        <end position="126"/>
    </location>
    <ligand>
        <name>biotin</name>
        <dbReference type="ChEBI" id="CHEBI:57586"/>
    </ligand>
</feature>
<dbReference type="PROSITE" id="PS51733">
    <property type="entry name" value="BPL_LPL_CATALYTIC"/>
    <property type="match status" value="1"/>
</dbReference>
<evidence type="ECO:0000313" key="8">
    <source>
        <dbReference type="EMBL" id="MBW8191658.1"/>
    </source>
</evidence>
<dbReference type="PANTHER" id="PTHR12835">
    <property type="entry name" value="BIOTIN PROTEIN LIGASE"/>
    <property type="match status" value="1"/>
</dbReference>
<comment type="catalytic activity">
    <reaction evidence="5 6">
        <text>biotin + L-lysyl-[protein] + ATP = N(6)-biotinyl-L-lysyl-[protein] + AMP + diphosphate + H(+)</text>
        <dbReference type="Rhea" id="RHEA:11756"/>
        <dbReference type="Rhea" id="RHEA-COMP:9752"/>
        <dbReference type="Rhea" id="RHEA-COMP:10505"/>
        <dbReference type="ChEBI" id="CHEBI:15378"/>
        <dbReference type="ChEBI" id="CHEBI:29969"/>
        <dbReference type="ChEBI" id="CHEBI:30616"/>
        <dbReference type="ChEBI" id="CHEBI:33019"/>
        <dbReference type="ChEBI" id="CHEBI:57586"/>
        <dbReference type="ChEBI" id="CHEBI:83144"/>
        <dbReference type="ChEBI" id="CHEBI:456215"/>
        <dbReference type="EC" id="6.3.4.15"/>
    </reaction>
</comment>
<dbReference type="InterPro" id="IPR013196">
    <property type="entry name" value="HTH_11"/>
</dbReference>
<comment type="function">
    <text evidence="6">Acts both as a biotin--[acetyl-CoA-carboxylase] ligase and a biotin-operon repressor. In the presence of ATP, BirA activates biotin to form the BirA-biotinyl-5'-adenylate (BirA-bio-5'-AMP or holoBirA) complex. HoloBirA can either transfer the biotinyl moiety to the biotin carboxyl carrier protein (BCCP) subunit of acetyl-CoA carboxylase, or bind to the biotin operator site and inhibit transcription of the operon.</text>
</comment>
<reference evidence="8" key="1">
    <citation type="submission" date="2021-07" db="EMBL/GenBank/DDBJ databases">
        <title>Neiella marina sp. nov., isolated from the intestinal content of sea cucumber Apostichopus japonicus.</title>
        <authorList>
            <person name="Bai X."/>
        </authorList>
    </citation>
    <scope>NUCLEOTIDE SEQUENCE</scope>
    <source>
        <strain evidence="8">126</strain>
    </source>
</reference>
<keyword evidence="6" id="KW-0804">Transcription</keyword>
<evidence type="ECO:0000313" key="9">
    <source>
        <dbReference type="Proteomes" id="UP001166251"/>
    </source>
</evidence>
<dbReference type="InterPro" id="IPR004408">
    <property type="entry name" value="Biotin_CoA_COase_ligase"/>
</dbReference>
<dbReference type="InterPro" id="IPR030855">
    <property type="entry name" value="Bifunct_BirA"/>
</dbReference>
<keyword evidence="9" id="KW-1185">Reference proteome</keyword>
<dbReference type="Pfam" id="PF02237">
    <property type="entry name" value="BPL_C"/>
    <property type="match status" value="1"/>
</dbReference>
<dbReference type="SUPFAM" id="SSF46785">
    <property type="entry name" value="Winged helix' DNA-binding domain"/>
    <property type="match status" value="1"/>
</dbReference>
<evidence type="ECO:0000256" key="1">
    <source>
        <dbReference type="ARBA" id="ARBA00022598"/>
    </source>
</evidence>
<accession>A0ABS7EH36</accession>
<dbReference type="InterPro" id="IPR036390">
    <property type="entry name" value="WH_DNA-bd_sf"/>
</dbReference>
<dbReference type="CDD" id="cd16442">
    <property type="entry name" value="BPL"/>
    <property type="match status" value="1"/>
</dbReference>
<feature type="DNA-binding region" description="H-T-H motif" evidence="6">
    <location>
        <begin position="24"/>
        <end position="43"/>
    </location>
</feature>
<dbReference type="InterPro" id="IPR004143">
    <property type="entry name" value="BPL_LPL_catalytic"/>
</dbReference>
<organism evidence="8 9">
    <name type="scientific">Neiella holothuriorum</name>
    <dbReference type="NCBI Taxonomy" id="2870530"/>
    <lineage>
        <taxon>Bacteria</taxon>
        <taxon>Pseudomonadati</taxon>
        <taxon>Pseudomonadota</taxon>
        <taxon>Gammaproteobacteria</taxon>
        <taxon>Alteromonadales</taxon>
        <taxon>Echinimonadaceae</taxon>
        <taxon>Neiella</taxon>
    </lineage>
</organism>
<dbReference type="EMBL" id="JAHZSS010000013">
    <property type="protein sequence ID" value="MBW8191658.1"/>
    <property type="molecule type" value="Genomic_DNA"/>
</dbReference>
<gene>
    <name evidence="6 8" type="primary">birA</name>
    <name evidence="8" type="ORF">K0504_11470</name>
</gene>
<keyword evidence="6" id="KW-0238">DNA-binding</keyword>
<dbReference type="RefSeq" id="WP_220104336.1">
    <property type="nucleotide sequence ID" value="NZ_JAHZSS010000013.1"/>
</dbReference>
<evidence type="ECO:0000256" key="2">
    <source>
        <dbReference type="ARBA" id="ARBA00022741"/>
    </source>
</evidence>
<dbReference type="NCBIfam" id="NF008847">
    <property type="entry name" value="PRK11886.1-2"/>
    <property type="match status" value="1"/>
</dbReference>
<dbReference type="Gene3D" id="3.30.930.10">
    <property type="entry name" value="Bira Bifunctional Protein, Domain 2"/>
    <property type="match status" value="1"/>
</dbReference>
<keyword evidence="6" id="KW-0805">Transcription regulation</keyword>
<dbReference type="Pfam" id="PF08279">
    <property type="entry name" value="HTH_11"/>
    <property type="match status" value="1"/>
</dbReference>
<evidence type="ECO:0000259" key="7">
    <source>
        <dbReference type="PROSITE" id="PS51733"/>
    </source>
</evidence>
<keyword evidence="2 6" id="KW-0547">Nucleotide-binding</keyword>
<feature type="domain" description="BPL/LPL catalytic" evidence="7">
    <location>
        <begin position="67"/>
        <end position="262"/>
    </location>
</feature>
<evidence type="ECO:0000256" key="6">
    <source>
        <dbReference type="HAMAP-Rule" id="MF_00978"/>
    </source>
</evidence>
<dbReference type="SUPFAM" id="SSF55681">
    <property type="entry name" value="Class II aaRS and biotin synthetases"/>
    <property type="match status" value="1"/>
</dbReference>
<dbReference type="GO" id="GO:0004077">
    <property type="term" value="F:biotin--[biotin carboxyl-carrier protein] ligase activity"/>
    <property type="evidence" value="ECO:0007669"/>
    <property type="project" value="UniProtKB-EC"/>
</dbReference>
<comment type="caution">
    <text evidence="8">The sequence shown here is derived from an EMBL/GenBank/DDBJ whole genome shotgun (WGS) entry which is preliminary data.</text>
</comment>
<dbReference type="Proteomes" id="UP001166251">
    <property type="component" value="Unassembled WGS sequence"/>
</dbReference>
<keyword evidence="1 6" id="KW-0436">Ligase</keyword>
<dbReference type="Gene3D" id="1.10.10.10">
    <property type="entry name" value="Winged helix-like DNA-binding domain superfamily/Winged helix DNA-binding domain"/>
    <property type="match status" value="1"/>
</dbReference>
<keyword evidence="6" id="KW-0678">Repressor</keyword>
<dbReference type="InterPro" id="IPR003142">
    <property type="entry name" value="BPL_C"/>
</dbReference>
<dbReference type="PANTHER" id="PTHR12835:SF5">
    <property type="entry name" value="BIOTIN--PROTEIN LIGASE"/>
    <property type="match status" value="1"/>
</dbReference>
<dbReference type="NCBIfam" id="TIGR00121">
    <property type="entry name" value="birA_ligase"/>
    <property type="match status" value="1"/>
</dbReference>
<dbReference type="Gene3D" id="2.30.30.100">
    <property type="match status" value="1"/>
</dbReference>
<sequence length="331" mass="36215">MRKPAFESKRDILSTLSANAFVSGTELADQFAISRAAIARHVSELQALGVDIFAVKGKGYRLAQTLDLIDPELLKQRLTPRISADAELHVLPLVDSTNQFWLNKKDQNVASGSACWAECQSAGRGRRGRSWQSPFGAALYCSVWWQSQCNLSELMGLSVAVGLAMTRWLQQMGVPAQVKWPNDIYIDNKKVAGILVELESRSDGCGSAVVGVGLNVNLPKQASDQIDQPWTDLSQWLKPVPPRTNLAAGLYQAIVDCLEAFERGGLQHCLTDWSRYDVYHDQAVCLVMGAHQIQGVCRGVDGQGALLVETQDGLRSFFGGELSLRQANVAD</sequence>
<dbReference type="InterPro" id="IPR045864">
    <property type="entry name" value="aa-tRNA-synth_II/BPL/LPL"/>
</dbReference>
<feature type="binding site" evidence="6">
    <location>
        <position position="120"/>
    </location>
    <ligand>
        <name>biotin</name>
        <dbReference type="ChEBI" id="CHEBI:57586"/>
    </ligand>
</feature>
<dbReference type="InterPro" id="IPR036388">
    <property type="entry name" value="WH-like_DNA-bd_sf"/>
</dbReference>
<keyword evidence="4 6" id="KW-0092">Biotin</keyword>
<name>A0ABS7EH36_9GAMM</name>
<proteinExistence type="inferred from homology"/>
<dbReference type="EC" id="6.3.4.15" evidence="6"/>
<evidence type="ECO:0000256" key="3">
    <source>
        <dbReference type="ARBA" id="ARBA00022840"/>
    </source>
</evidence>
<dbReference type="Pfam" id="PF03099">
    <property type="entry name" value="BPL_LplA_LipB"/>
    <property type="match status" value="1"/>
</dbReference>